<evidence type="ECO:0000313" key="2">
    <source>
        <dbReference type="Proteomes" id="UP000094527"/>
    </source>
</evidence>
<name>A0A1D2NFT1_ORCCI</name>
<dbReference type="AlphaFoldDB" id="A0A1D2NFT1"/>
<keyword evidence="2" id="KW-1185">Reference proteome</keyword>
<sequence length="134" mass="14956">MMKENVKVYAFIAVTFTIFSLVSREVASYPMLEVAANNGPYAAVGVPQQLQPNPDANIKDFQLSPAAQNAFDNRMRLYLLSWLQNVGYPVDRLKVKKRTCMINAGLSHACDYKDTLDAIHEGLYLGSDQTPGRK</sequence>
<evidence type="ECO:0000313" key="1">
    <source>
        <dbReference type="EMBL" id="ODN03945.1"/>
    </source>
</evidence>
<dbReference type="Proteomes" id="UP000094527">
    <property type="component" value="Unassembled WGS sequence"/>
</dbReference>
<dbReference type="OrthoDB" id="8250712at2759"/>
<reference evidence="1 2" key="1">
    <citation type="journal article" date="2016" name="Genome Biol. Evol.">
        <title>Gene Family Evolution Reflects Adaptation to Soil Environmental Stressors in the Genome of the Collembolan Orchesella cincta.</title>
        <authorList>
            <person name="Faddeeva-Vakhrusheva A."/>
            <person name="Derks M.F."/>
            <person name="Anvar S.Y."/>
            <person name="Agamennone V."/>
            <person name="Suring W."/>
            <person name="Smit S."/>
            <person name="van Straalen N.M."/>
            <person name="Roelofs D."/>
        </authorList>
    </citation>
    <scope>NUCLEOTIDE SEQUENCE [LARGE SCALE GENOMIC DNA]</scope>
    <source>
        <tissue evidence="1">Mixed pool</tissue>
    </source>
</reference>
<proteinExistence type="predicted"/>
<dbReference type="EMBL" id="LJIJ01000059">
    <property type="protein sequence ID" value="ODN03945.1"/>
    <property type="molecule type" value="Genomic_DNA"/>
</dbReference>
<gene>
    <name evidence="1" type="ORF">Ocin01_02747</name>
</gene>
<organism evidence="1 2">
    <name type="scientific">Orchesella cincta</name>
    <name type="common">Springtail</name>
    <name type="synonym">Podura cincta</name>
    <dbReference type="NCBI Taxonomy" id="48709"/>
    <lineage>
        <taxon>Eukaryota</taxon>
        <taxon>Metazoa</taxon>
        <taxon>Ecdysozoa</taxon>
        <taxon>Arthropoda</taxon>
        <taxon>Hexapoda</taxon>
        <taxon>Collembola</taxon>
        <taxon>Entomobryomorpha</taxon>
        <taxon>Entomobryoidea</taxon>
        <taxon>Orchesellidae</taxon>
        <taxon>Orchesellinae</taxon>
        <taxon>Orchesella</taxon>
    </lineage>
</organism>
<comment type="caution">
    <text evidence="1">The sequence shown here is derived from an EMBL/GenBank/DDBJ whole genome shotgun (WGS) entry which is preliminary data.</text>
</comment>
<accession>A0A1D2NFT1</accession>
<protein>
    <submittedName>
        <fullName evidence="1">Uncharacterized protein</fullName>
    </submittedName>
</protein>